<dbReference type="PANTHER" id="PTHR19353:SF73">
    <property type="entry name" value="FATTY ACID DESATURASE"/>
    <property type="match status" value="1"/>
</dbReference>
<evidence type="ECO:0000313" key="4">
    <source>
        <dbReference type="Proteomes" id="UP000179129"/>
    </source>
</evidence>
<gene>
    <name evidence="3" type="ORF">A3F83_00240</name>
</gene>
<dbReference type="STRING" id="1817867.A3F83_00240"/>
<accession>A0A1F5YRY6</accession>
<dbReference type="AlphaFoldDB" id="A0A1F5YRY6"/>
<comment type="caution">
    <text evidence="3">The sequence shown here is derived from an EMBL/GenBank/DDBJ whole genome shotgun (WGS) entry which is preliminary data.</text>
</comment>
<proteinExistence type="predicted"/>
<dbReference type="InterPro" id="IPR012171">
    <property type="entry name" value="Fatty_acid_desaturase"/>
</dbReference>
<feature type="domain" description="Fatty acid desaturase" evidence="2">
    <location>
        <begin position="64"/>
        <end position="307"/>
    </location>
</feature>
<dbReference type="GO" id="GO:0016717">
    <property type="term" value="F:oxidoreductase activity, acting on paired donors, with oxidation of a pair of donors resulting in the reduction of molecular oxygen to two molecules of water"/>
    <property type="evidence" value="ECO:0007669"/>
    <property type="project" value="TreeGrafter"/>
</dbReference>
<dbReference type="GO" id="GO:0006629">
    <property type="term" value="P:lipid metabolic process"/>
    <property type="evidence" value="ECO:0007669"/>
    <property type="project" value="InterPro"/>
</dbReference>
<reference evidence="3 4" key="1">
    <citation type="journal article" date="2016" name="Nat. Commun.">
        <title>Thousands of microbial genomes shed light on interconnected biogeochemical processes in an aquifer system.</title>
        <authorList>
            <person name="Anantharaman K."/>
            <person name="Brown C.T."/>
            <person name="Hug L.A."/>
            <person name="Sharon I."/>
            <person name="Castelle C.J."/>
            <person name="Probst A.J."/>
            <person name="Thomas B.C."/>
            <person name="Singh A."/>
            <person name="Wilkins M.J."/>
            <person name="Karaoz U."/>
            <person name="Brodie E.L."/>
            <person name="Williams K.H."/>
            <person name="Hubbard S.S."/>
            <person name="Banfield J.F."/>
        </authorList>
    </citation>
    <scope>NUCLEOTIDE SEQUENCE [LARGE SCALE GENOMIC DNA]</scope>
</reference>
<keyword evidence="1" id="KW-0472">Membrane</keyword>
<dbReference type="GO" id="GO:0016020">
    <property type="term" value="C:membrane"/>
    <property type="evidence" value="ECO:0007669"/>
    <property type="project" value="TreeGrafter"/>
</dbReference>
<evidence type="ECO:0000313" key="3">
    <source>
        <dbReference type="EMBL" id="OGG02886.1"/>
    </source>
</evidence>
<evidence type="ECO:0000259" key="2">
    <source>
        <dbReference type="Pfam" id="PF00487"/>
    </source>
</evidence>
<dbReference type="Proteomes" id="UP000179129">
    <property type="component" value="Unassembled WGS sequence"/>
</dbReference>
<name>A0A1F5YRY6_9BACT</name>
<feature type="transmembrane region" description="Helical" evidence="1">
    <location>
        <begin position="216"/>
        <end position="235"/>
    </location>
</feature>
<dbReference type="PANTHER" id="PTHR19353">
    <property type="entry name" value="FATTY ACID DESATURASE 2"/>
    <property type="match status" value="1"/>
</dbReference>
<organism evidence="3 4">
    <name type="scientific">Candidatus Glassbacteria bacterium RIFCSPLOWO2_12_FULL_58_11</name>
    <dbReference type="NCBI Taxonomy" id="1817867"/>
    <lineage>
        <taxon>Bacteria</taxon>
        <taxon>Candidatus Glassiibacteriota</taxon>
    </lineage>
</organism>
<dbReference type="Pfam" id="PF00487">
    <property type="entry name" value="FA_desaturase"/>
    <property type="match status" value="1"/>
</dbReference>
<keyword evidence="1" id="KW-1133">Transmembrane helix</keyword>
<sequence length="346" mass="40132">MAESNGGTRGKAAKPNWYKDLLDYRQPHLGKALWQLLNTFIPYLALWILMVWLVEREYSYFITVAFATVAAALLIRIFIFFHDCTHGSFFASHRANRILGYLTGILTFTPFEEWRHLHLAHHAAAGDLDHRGKGDIWTMTVDEYLAAPRLKRLGYRLARNPLIMLGLGPTAIFLITSRFSHRGARKEERLNVLFTNLAILAVILIFSFTIGLRTYLLIQLPIIFISGVIGIWLFYVQHQFEGVYWARQEVWDPLKAALQGSSYYKLPRVLQWFTGSIGLHHIHHIQPRIPNYNLQKCCEAIPELREVHPLTLRRSLKSLWLNLWDEKQQKLVSFRSLKSISLTENP</sequence>
<dbReference type="InterPro" id="IPR005804">
    <property type="entry name" value="FA_desaturase_dom"/>
</dbReference>
<feature type="transmembrane region" description="Helical" evidence="1">
    <location>
        <begin position="162"/>
        <end position="180"/>
    </location>
</feature>
<feature type="transmembrane region" description="Helical" evidence="1">
    <location>
        <begin position="192"/>
        <end position="210"/>
    </location>
</feature>
<evidence type="ECO:0000256" key="1">
    <source>
        <dbReference type="SAM" id="Phobius"/>
    </source>
</evidence>
<feature type="transmembrane region" description="Helical" evidence="1">
    <location>
        <begin position="32"/>
        <end position="53"/>
    </location>
</feature>
<dbReference type="EMBL" id="MFIX01000167">
    <property type="protein sequence ID" value="OGG02886.1"/>
    <property type="molecule type" value="Genomic_DNA"/>
</dbReference>
<feature type="transmembrane region" description="Helical" evidence="1">
    <location>
        <begin position="60"/>
        <end position="81"/>
    </location>
</feature>
<protein>
    <submittedName>
        <fullName evidence="3">Fatty acid desaturase</fullName>
    </submittedName>
</protein>
<keyword evidence="1" id="KW-0812">Transmembrane</keyword>